<dbReference type="PANTHER" id="PTHR42663:SF6">
    <property type="entry name" value="HYDROLASE C777.06C-RELATED"/>
    <property type="match status" value="1"/>
</dbReference>
<evidence type="ECO:0000313" key="3">
    <source>
        <dbReference type="Proteomes" id="UP000726737"/>
    </source>
</evidence>
<dbReference type="AlphaFoldDB" id="A0A9P6Q7L8"/>
<dbReference type="SUPFAM" id="SSF56281">
    <property type="entry name" value="Metallo-hydrolase/oxidoreductase"/>
    <property type="match status" value="1"/>
</dbReference>
<dbReference type="InterPro" id="IPR036866">
    <property type="entry name" value="RibonucZ/Hydroxyglut_hydro"/>
</dbReference>
<organism evidence="2 3">
    <name type="scientific">Mortierella polycephala</name>
    <dbReference type="NCBI Taxonomy" id="41804"/>
    <lineage>
        <taxon>Eukaryota</taxon>
        <taxon>Fungi</taxon>
        <taxon>Fungi incertae sedis</taxon>
        <taxon>Mucoromycota</taxon>
        <taxon>Mortierellomycotina</taxon>
        <taxon>Mortierellomycetes</taxon>
        <taxon>Mortierellales</taxon>
        <taxon>Mortierellaceae</taxon>
        <taxon>Mortierella</taxon>
    </lineage>
</organism>
<dbReference type="OrthoDB" id="341300at2759"/>
<reference evidence="2" key="1">
    <citation type="journal article" date="2020" name="Fungal Divers.">
        <title>Resolving the Mortierellaceae phylogeny through synthesis of multi-gene phylogenetics and phylogenomics.</title>
        <authorList>
            <person name="Vandepol N."/>
            <person name="Liber J."/>
            <person name="Desiro A."/>
            <person name="Na H."/>
            <person name="Kennedy M."/>
            <person name="Barry K."/>
            <person name="Grigoriev I.V."/>
            <person name="Miller A.N."/>
            <person name="O'Donnell K."/>
            <person name="Stajich J.E."/>
            <person name="Bonito G."/>
        </authorList>
    </citation>
    <scope>NUCLEOTIDE SEQUENCE</scope>
    <source>
        <strain evidence="2">KOD948</strain>
    </source>
</reference>
<dbReference type="Gene3D" id="3.60.15.10">
    <property type="entry name" value="Ribonuclease Z/Hydroxyacylglutathione hydrolase-like"/>
    <property type="match status" value="1"/>
</dbReference>
<dbReference type="EMBL" id="JAAAJA010000129">
    <property type="protein sequence ID" value="KAG0261267.1"/>
    <property type="molecule type" value="Genomic_DNA"/>
</dbReference>
<comment type="caution">
    <text evidence="2">The sequence shown here is derived from an EMBL/GenBank/DDBJ whole genome shotgun (WGS) entry which is preliminary data.</text>
</comment>
<accession>A0A9P6Q7L8</accession>
<proteinExistence type="predicted"/>
<name>A0A9P6Q7L8_9FUNG</name>
<evidence type="ECO:0000259" key="1">
    <source>
        <dbReference type="Pfam" id="PF12706"/>
    </source>
</evidence>
<evidence type="ECO:0000313" key="2">
    <source>
        <dbReference type="EMBL" id="KAG0261267.1"/>
    </source>
</evidence>
<protein>
    <recommendedName>
        <fullName evidence="1">Metallo-beta-lactamase domain-containing protein</fullName>
    </recommendedName>
</protein>
<sequence length="299" mass="33360">MTTGSTNLIFLGTGTSSGVPSIPCLTNPNPTCKVCLSTLEPEGVKNIKRNTSAMLNYIHEDGRERNILIDCGKSYYEAARQWFPKYNLRCIDALVITHGHADAFFGLDDLRSWCLLDKGNPYSIPVYLDQPTMDIIASTFPYMVDSSKATGGGDIPSFTYHIIKHDKDFVVEGVTFTPLPVHHGKYMSTGEPFWSLGFRFKDLSWVSDCSSIPDSTTDKIRGSKVLVIDGLKEDPHPSHFSIPQALEYTNSLNPKPERAFIVGFCHSADHYAEDERVRALDGEDLPEIRVAYDGQRIMI</sequence>
<dbReference type="InterPro" id="IPR001279">
    <property type="entry name" value="Metallo-B-lactamas"/>
</dbReference>
<dbReference type="Proteomes" id="UP000726737">
    <property type="component" value="Unassembled WGS sequence"/>
</dbReference>
<dbReference type="PANTHER" id="PTHR42663">
    <property type="entry name" value="HYDROLASE C777.06C-RELATED-RELATED"/>
    <property type="match status" value="1"/>
</dbReference>
<feature type="domain" description="Metallo-beta-lactamase" evidence="1">
    <location>
        <begin position="65"/>
        <end position="255"/>
    </location>
</feature>
<gene>
    <name evidence="2" type="ORF">BG011_001155</name>
</gene>
<keyword evidence="3" id="KW-1185">Reference proteome</keyword>
<dbReference type="Pfam" id="PF12706">
    <property type="entry name" value="Lactamase_B_2"/>
    <property type="match status" value="1"/>
</dbReference>
<dbReference type="CDD" id="cd16279">
    <property type="entry name" value="metallo-hydrolase-like_MBL-fold"/>
    <property type="match status" value="1"/>
</dbReference>